<evidence type="ECO:0000259" key="2">
    <source>
        <dbReference type="Pfam" id="PF02746"/>
    </source>
</evidence>
<name>A0A382VKS8_9ZZZZ</name>
<accession>A0A382VKS8</accession>
<organism evidence="3">
    <name type="scientific">marine metagenome</name>
    <dbReference type="NCBI Taxonomy" id="408172"/>
    <lineage>
        <taxon>unclassified sequences</taxon>
        <taxon>metagenomes</taxon>
        <taxon>ecological metagenomes</taxon>
    </lineage>
</organism>
<dbReference type="Gene3D" id="3.30.390.10">
    <property type="entry name" value="Enolase-like, N-terminal domain"/>
    <property type="match status" value="1"/>
</dbReference>
<dbReference type="InterPro" id="IPR013341">
    <property type="entry name" value="Mandelate_racemase_N_dom"/>
</dbReference>
<dbReference type="Gene3D" id="3.20.20.120">
    <property type="entry name" value="Enolase-like C-terminal domain"/>
    <property type="match status" value="1"/>
</dbReference>
<sequence length="163" mass="18373">MKITNIKPFAAQFVSQSKSAPSHPKKWVFVKIETDEGIHGWGEIGTGSSVSEKLMSTAVNEVTELFIGENPMDTERLWHKLFRKFSYVGSKGFTTSLIAGFDIALWDLKGKYSNMPIYDLLGGRFRDRVRLYCNSWFTDCDTPEDYAKAAKTNLLDKGSSTIN</sequence>
<evidence type="ECO:0000256" key="1">
    <source>
        <dbReference type="ARBA" id="ARBA00023239"/>
    </source>
</evidence>
<dbReference type="PANTHER" id="PTHR48080">
    <property type="entry name" value="D-GALACTONATE DEHYDRATASE-RELATED"/>
    <property type="match status" value="1"/>
</dbReference>
<dbReference type="InterPro" id="IPR029017">
    <property type="entry name" value="Enolase-like_N"/>
</dbReference>
<dbReference type="EMBL" id="UINC01152356">
    <property type="protein sequence ID" value="SVD46498.1"/>
    <property type="molecule type" value="Genomic_DNA"/>
</dbReference>
<reference evidence="3" key="1">
    <citation type="submission" date="2018-05" db="EMBL/GenBank/DDBJ databases">
        <authorList>
            <person name="Lanie J.A."/>
            <person name="Ng W.-L."/>
            <person name="Kazmierczak K.M."/>
            <person name="Andrzejewski T.M."/>
            <person name="Davidsen T.M."/>
            <person name="Wayne K.J."/>
            <person name="Tettelin H."/>
            <person name="Glass J.I."/>
            <person name="Rusch D."/>
            <person name="Podicherti R."/>
            <person name="Tsui H.-C.T."/>
            <person name="Winkler M.E."/>
        </authorList>
    </citation>
    <scope>NUCLEOTIDE SEQUENCE</scope>
</reference>
<proteinExistence type="predicted"/>
<keyword evidence="1" id="KW-0456">Lyase</keyword>
<dbReference type="Pfam" id="PF02746">
    <property type="entry name" value="MR_MLE_N"/>
    <property type="match status" value="1"/>
</dbReference>
<protein>
    <recommendedName>
        <fullName evidence="2">Mandelate racemase/muconate lactonizing enzyme N-terminal domain-containing protein</fullName>
    </recommendedName>
</protein>
<dbReference type="SUPFAM" id="SSF54826">
    <property type="entry name" value="Enolase N-terminal domain-like"/>
    <property type="match status" value="1"/>
</dbReference>
<dbReference type="AlphaFoldDB" id="A0A382VKS8"/>
<dbReference type="InterPro" id="IPR034593">
    <property type="entry name" value="DgoD-like"/>
</dbReference>
<dbReference type="GO" id="GO:0016829">
    <property type="term" value="F:lyase activity"/>
    <property type="evidence" value="ECO:0007669"/>
    <property type="project" value="UniProtKB-KW"/>
</dbReference>
<feature type="domain" description="Mandelate racemase/muconate lactonizing enzyme N-terminal" evidence="2">
    <location>
        <begin position="23"/>
        <end position="122"/>
    </location>
</feature>
<dbReference type="InterPro" id="IPR036849">
    <property type="entry name" value="Enolase-like_C_sf"/>
</dbReference>
<gene>
    <name evidence="3" type="ORF">METZ01_LOCUS399352</name>
</gene>
<dbReference type="PANTHER" id="PTHR48080:SF2">
    <property type="entry name" value="D-GALACTONATE DEHYDRATASE"/>
    <property type="match status" value="1"/>
</dbReference>
<evidence type="ECO:0000313" key="3">
    <source>
        <dbReference type="EMBL" id="SVD46498.1"/>
    </source>
</evidence>